<dbReference type="PRINTS" id="PR00169">
    <property type="entry name" value="KCHANNEL"/>
</dbReference>
<evidence type="ECO:0000256" key="12">
    <source>
        <dbReference type="SAM" id="Phobius"/>
    </source>
</evidence>
<sequence>MESCEDAELGAREAEFHLNPSEQKVEVVRSNFAESLEETQGSTLPAEEGSLLSLLGSVYFGYQVSLLSIALVTFVLSTVSQFRSPLPDNLDKAPDSSGVLAFPYTGSYHGTSGPAIWQTGAEKSMPPTSSSKELSFIPLYKGRMYHSGVFALTYAWIRNLDTVCCAALSLDLLARLVFCPDLINLLSSLYTWIDALSLLPSYVDLFVVHVVTKVSNTSAEPTGSPINGSGRAWRTSAIVSPHRDTFYQMLLASDYLNLLKVLVVLRYLRILRRHRGTLVLVYTIRTSMHDIFILLIMLAISTVFFGAAAYYTDDTFHSVADGTWWALVTMSTVGYGDRAPKTLPGTLVAVGCILTGLLLIAYIVPLLVNHFLLYYSHADQLNELAVLERRRRLQANKKTRYIDAREKQPDLALKTQVISACPLAQKPEDPVNEQKFSSLTKL</sequence>
<dbReference type="GO" id="GO:0008076">
    <property type="term" value="C:voltage-gated potassium channel complex"/>
    <property type="evidence" value="ECO:0007669"/>
    <property type="project" value="InterPro"/>
</dbReference>
<evidence type="ECO:0000256" key="7">
    <source>
        <dbReference type="ARBA" id="ARBA00022958"/>
    </source>
</evidence>
<dbReference type="PANTHER" id="PTHR11537:SF252">
    <property type="entry name" value="POTASSIUM VOLTAGE-GATED CHANNEL PROTEIN SHAW"/>
    <property type="match status" value="1"/>
</dbReference>
<dbReference type="GO" id="GO:0005251">
    <property type="term" value="F:delayed rectifier potassium channel activity"/>
    <property type="evidence" value="ECO:0007669"/>
    <property type="project" value="TreeGrafter"/>
</dbReference>
<dbReference type="InterPro" id="IPR027359">
    <property type="entry name" value="Volt_channel_dom_sf"/>
</dbReference>
<gene>
    <name evidence="14" type="ORF">PXEA_LOCUS32476</name>
</gene>
<comment type="subcellular location">
    <subcellularLocation>
        <location evidence="1">Membrane</location>
        <topology evidence="1">Multi-pass membrane protein</topology>
    </subcellularLocation>
</comment>
<comment type="caution">
    <text evidence="14">The sequence shown here is derived from an EMBL/GenBank/DDBJ whole genome shotgun (WGS) entry which is preliminary data.</text>
</comment>
<keyword evidence="8 12" id="KW-1133">Transmembrane helix</keyword>
<keyword evidence="3" id="KW-0633">Potassium transport</keyword>
<reference evidence="14" key="1">
    <citation type="submission" date="2018-11" db="EMBL/GenBank/DDBJ databases">
        <authorList>
            <consortium name="Pathogen Informatics"/>
        </authorList>
    </citation>
    <scope>NUCLEOTIDE SEQUENCE</scope>
</reference>
<dbReference type="Gene3D" id="1.20.120.350">
    <property type="entry name" value="Voltage-gated potassium channels. Chain C"/>
    <property type="match status" value="1"/>
</dbReference>
<evidence type="ECO:0000256" key="9">
    <source>
        <dbReference type="ARBA" id="ARBA00023065"/>
    </source>
</evidence>
<evidence type="ECO:0000256" key="8">
    <source>
        <dbReference type="ARBA" id="ARBA00022989"/>
    </source>
</evidence>
<feature type="transmembrane region" description="Helical" evidence="12">
    <location>
        <begin position="289"/>
        <end position="311"/>
    </location>
</feature>
<keyword evidence="10 12" id="KW-0472">Membrane</keyword>
<evidence type="ECO:0000313" key="15">
    <source>
        <dbReference type="Proteomes" id="UP000784294"/>
    </source>
</evidence>
<keyword evidence="7" id="KW-0630">Potassium</keyword>
<feature type="transmembrane region" description="Helical" evidence="12">
    <location>
        <begin position="59"/>
        <end position="79"/>
    </location>
</feature>
<feature type="transmembrane region" description="Helical" evidence="12">
    <location>
        <begin position="347"/>
        <end position="368"/>
    </location>
</feature>
<evidence type="ECO:0000256" key="5">
    <source>
        <dbReference type="ARBA" id="ARBA00022826"/>
    </source>
</evidence>
<evidence type="ECO:0000256" key="1">
    <source>
        <dbReference type="ARBA" id="ARBA00004141"/>
    </source>
</evidence>
<keyword evidence="9" id="KW-0406">Ion transport</keyword>
<organism evidence="14 15">
    <name type="scientific">Protopolystoma xenopodis</name>
    <dbReference type="NCBI Taxonomy" id="117903"/>
    <lineage>
        <taxon>Eukaryota</taxon>
        <taxon>Metazoa</taxon>
        <taxon>Spiralia</taxon>
        <taxon>Lophotrochozoa</taxon>
        <taxon>Platyhelminthes</taxon>
        <taxon>Monogenea</taxon>
        <taxon>Polyopisthocotylea</taxon>
        <taxon>Polystomatidea</taxon>
        <taxon>Polystomatidae</taxon>
        <taxon>Protopolystoma</taxon>
    </lineage>
</organism>
<dbReference type="SUPFAM" id="SSF81324">
    <property type="entry name" value="Voltage-gated potassium channels"/>
    <property type="match status" value="1"/>
</dbReference>
<dbReference type="OrthoDB" id="1244179at2759"/>
<accession>A0A448XKW1</accession>
<dbReference type="Pfam" id="PF00520">
    <property type="entry name" value="Ion_trans"/>
    <property type="match status" value="1"/>
</dbReference>
<proteinExistence type="predicted"/>
<keyword evidence="4 12" id="KW-0812">Transmembrane</keyword>
<dbReference type="AlphaFoldDB" id="A0A448XKW1"/>
<dbReference type="Gene3D" id="1.10.287.70">
    <property type="match status" value="1"/>
</dbReference>
<dbReference type="Proteomes" id="UP000784294">
    <property type="component" value="Unassembled WGS sequence"/>
</dbReference>
<evidence type="ECO:0000256" key="6">
    <source>
        <dbReference type="ARBA" id="ARBA00022882"/>
    </source>
</evidence>
<evidence type="ECO:0000256" key="3">
    <source>
        <dbReference type="ARBA" id="ARBA00022538"/>
    </source>
</evidence>
<keyword evidence="2" id="KW-0813">Transport</keyword>
<evidence type="ECO:0000256" key="11">
    <source>
        <dbReference type="ARBA" id="ARBA00023303"/>
    </source>
</evidence>
<dbReference type="EMBL" id="CAAALY010259854">
    <property type="protein sequence ID" value="VEL39036.1"/>
    <property type="molecule type" value="Genomic_DNA"/>
</dbReference>
<dbReference type="InterPro" id="IPR028325">
    <property type="entry name" value="VG_K_chnl"/>
</dbReference>
<evidence type="ECO:0000256" key="2">
    <source>
        <dbReference type="ARBA" id="ARBA00022448"/>
    </source>
</evidence>
<protein>
    <recommendedName>
        <fullName evidence="13">Ion transport domain-containing protein</fullName>
    </recommendedName>
</protein>
<evidence type="ECO:0000256" key="10">
    <source>
        <dbReference type="ARBA" id="ARBA00023136"/>
    </source>
</evidence>
<evidence type="ECO:0000259" key="13">
    <source>
        <dbReference type="Pfam" id="PF00520"/>
    </source>
</evidence>
<keyword evidence="15" id="KW-1185">Reference proteome</keyword>
<feature type="domain" description="Ion transport" evidence="13">
    <location>
        <begin position="155"/>
        <end position="377"/>
    </location>
</feature>
<keyword evidence="11" id="KW-0407">Ion channel</keyword>
<evidence type="ECO:0000313" key="14">
    <source>
        <dbReference type="EMBL" id="VEL39036.1"/>
    </source>
</evidence>
<evidence type="ECO:0000256" key="4">
    <source>
        <dbReference type="ARBA" id="ARBA00022692"/>
    </source>
</evidence>
<name>A0A448XKW1_9PLAT</name>
<keyword evidence="5" id="KW-0631">Potassium channel</keyword>
<keyword evidence="6" id="KW-0851">Voltage-gated channel</keyword>
<dbReference type="InterPro" id="IPR005821">
    <property type="entry name" value="Ion_trans_dom"/>
</dbReference>
<dbReference type="GO" id="GO:0001508">
    <property type="term" value="P:action potential"/>
    <property type="evidence" value="ECO:0007669"/>
    <property type="project" value="TreeGrafter"/>
</dbReference>
<dbReference type="PANTHER" id="PTHR11537">
    <property type="entry name" value="VOLTAGE-GATED POTASSIUM CHANNEL"/>
    <property type="match status" value="1"/>
</dbReference>